<dbReference type="PANTHER" id="PTHR33059:SF84">
    <property type="entry name" value="FCS-LIKE ZINC FINGER 15"/>
    <property type="match status" value="1"/>
</dbReference>
<accession>A0ABC9ART0</accession>
<protein>
    <recommendedName>
        <fullName evidence="6">FLZ-type domain-containing protein</fullName>
    </recommendedName>
</protein>
<dbReference type="InterPro" id="IPR007650">
    <property type="entry name" value="Zf-FLZ_dom"/>
</dbReference>
<evidence type="ECO:0000313" key="8">
    <source>
        <dbReference type="Proteomes" id="UP001497457"/>
    </source>
</evidence>
<evidence type="ECO:0000256" key="2">
    <source>
        <dbReference type="ARBA" id="ARBA00009374"/>
    </source>
</evidence>
<organism evidence="7 8">
    <name type="scientific">Urochloa decumbens</name>
    <dbReference type="NCBI Taxonomy" id="240449"/>
    <lineage>
        <taxon>Eukaryota</taxon>
        <taxon>Viridiplantae</taxon>
        <taxon>Streptophyta</taxon>
        <taxon>Embryophyta</taxon>
        <taxon>Tracheophyta</taxon>
        <taxon>Spermatophyta</taxon>
        <taxon>Magnoliopsida</taxon>
        <taxon>Liliopsida</taxon>
        <taxon>Poales</taxon>
        <taxon>Poaceae</taxon>
        <taxon>PACMAD clade</taxon>
        <taxon>Panicoideae</taxon>
        <taxon>Panicodae</taxon>
        <taxon>Paniceae</taxon>
        <taxon>Melinidinae</taxon>
        <taxon>Urochloa</taxon>
    </lineage>
</organism>
<comment type="subcellular location">
    <subcellularLocation>
        <location evidence="1">Cytoplasm</location>
    </subcellularLocation>
</comment>
<sequence length="145" mass="15632">MATTAGLGVLLETAAQQKQQLPPPRHARTPTAQIIISKATLTNDKSVVINDTSSSASAFSSCSSSSSRAPTSSAAACSFLQRCFLCRRELADGRDIYIYRGDRAFCSEECRCRHILVVEDDDGCARVAAADRSGRRRRHAVPAGR</sequence>
<evidence type="ECO:0000256" key="5">
    <source>
        <dbReference type="PROSITE-ProRule" id="PRU01131"/>
    </source>
</evidence>
<proteinExistence type="inferred from homology"/>
<evidence type="ECO:0000259" key="6">
    <source>
        <dbReference type="PROSITE" id="PS51795"/>
    </source>
</evidence>
<keyword evidence="8" id="KW-1185">Reference proteome</keyword>
<dbReference type="Pfam" id="PF04570">
    <property type="entry name" value="zf-FLZ"/>
    <property type="match status" value="1"/>
</dbReference>
<dbReference type="EMBL" id="OZ075132">
    <property type="protein sequence ID" value="CAL4982854.1"/>
    <property type="molecule type" value="Genomic_DNA"/>
</dbReference>
<evidence type="ECO:0000256" key="4">
    <source>
        <dbReference type="ARBA" id="ARBA00022723"/>
    </source>
</evidence>
<name>A0ABC9ART0_9POAL</name>
<comment type="similarity">
    <text evidence="2">Belongs to the FLZ family.</text>
</comment>
<feature type="zinc finger region" description="FLZ-type" evidence="5">
    <location>
        <begin position="78"/>
        <end position="122"/>
    </location>
</feature>
<dbReference type="PANTHER" id="PTHR33059">
    <property type="entry name" value="FCS-LIKE ZINC FINGER 5"/>
    <property type="match status" value="1"/>
</dbReference>
<dbReference type="GO" id="GO:0005737">
    <property type="term" value="C:cytoplasm"/>
    <property type="evidence" value="ECO:0007669"/>
    <property type="project" value="UniProtKB-SubCell"/>
</dbReference>
<evidence type="ECO:0000313" key="7">
    <source>
        <dbReference type="EMBL" id="CAL4982854.1"/>
    </source>
</evidence>
<evidence type="ECO:0000256" key="3">
    <source>
        <dbReference type="ARBA" id="ARBA00022490"/>
    </source>
</evidence>
<keyword evidence="3" id="KW-0963">Cytoplasm</keyword>
<dbReference type="PROSITE" id="PS51795">
    <property type="entry name" value="ZF_FLZ"/>
    <property type="match status" value="1"/>
</dbReference>
<feature type="domain" description="FLZ-type" evidence="6">
    <location>
        <begin position="78"/>
        <end position="122"/>
    </location>
</feature>
<keyword evidence="4" id="KW-0479">Metal-binding</keyword>
<evidence type="ECO:0000256" key="1">
    <source>
        <dbReference type="ARBA" id="ARBA00004496"/>
    </source>
</evidence>
<dbReference type="GO" id="GO:0046872">
    <property type="term" value="F:metal ion binding"/>
    <property type="evidence" value="ECO:0007669"/>
    <property type="project" value="UniProtKB-KW"/>
</dbReference>
<dbReference type="Proteomes" id="UP001497457">
    <property type="component" value="Chromosome 22rd"/>
</dbReference>
<dbReference type="AlphaFoldDB" id="A0ABC9ART0"/>
<gene>
    <name evidence="7" type="ORF">URODEC1_LOCUS56803</name>
</gene>
<reference evidence="7" key="1">
    <citation type="submission" date="2024-10" db="EMBL/GenBank/DDBJ databases">
        <authorList>
            <person name="Ryan C."/>
        </authorList>
    </citation>
    <scope>NUCLEOTIDE SEQUENCE [LARGE SCALE GENOMIC DNA]</scope>
</reference>